<evidence type="ECO:0000313" key="1">
    <source>
        <dbReference type="EMBL" id="RYL96240.1"/>
    </source>
</evidence>
<sequence length="183" mass="20313">MTSAGEWKARALRGTRVASETVVGPTRDAAVLAVKEFLDERAAELRSKRGPDGYPSVEEVRDALEQIVIGRSQRTMLEAHLEAPDRILTATQLAEAAGYDDYVVANSQYGGLGRALAEEMEWEPAERSDGLPIWTFALATDADHDARKRGIEVTGHWRWQLRPQVAEAYSQVRGGRARLRLNL</sequence>
<comment type="caution">
    <text evidence="1">The sequence shown here is derived from an EMBL/GenBank/DDBJ whole genome shotgun (WGS) entry which is preliminary data.</text>
</comment>
<accession>A0A4Q4ISW3</accession>
<organism evidence="1 2">
    <name type="scientific">Sphingobium indicum</name>
    <dbReference type="NCBI Taxonomy" id="332055"/>
    <lineage>
        <taxon>Bacteria</taxon>
        <taxon>Pseudomonadati</taxon>
        <taxon>Pseudomonadota</taxon>
        <taxon>Alphaproteobacteria</taxon>
        <taxon>Sphingomonadales</taxon>
        <taxon>Sphingomonadaceae</taxon>
        <taxon>Sphingobium</taxon>
    </lineage>
</organism>
<dbReference type="AlphaFoldDB" id="A0A4Q4ISW3"/>
<name>A0A4Q4ISW3_9SPHN</name>
<gene>
    <name evidence="1" type="ORF">EWH08_19835</name>
</gene>
<protein>
    <submittedName>
        <fullName evidence="1">Uncharacterized protein</fullName>
    </submittedName>
</protein>
<dbReference type="EMBL" id="SEOM01000026">
    <property type="protein sequence ID" value="RYL96240.1"/>
    <property type="molecule type" value="Genomic_DNA"/>
</dbReference>
<dbReference type="Proteomes" id="UP000292734">
    <property type="component" value="Unassembled WGS sequence"/>
</dbReference>
<reference evidence="1 2" key="1">
    <citation type="submission" date="2019-02" db="EMBL/GenBank/DDBJ databases">
        <authorList>
            <person name="Feng G."/>
        </authorList>
    </citation>
    <scope>NUCLEOTIDE SEQUENCE [LARGE SCALE GENOMIC DNA]</scope>
    <source>
        <strain evidence="1 2">DSM 26779</strain>
    </source>
</reference>
<proteinExistence type="predicted"/>
<evidence type="ECO:0000313" key="2">
    <source>
        <dbReference type="Proteomes" id="UP000292734"/>
    </source>
</evidence>